<dbReference type="EMBL" id="LJZQ01000008">
    <property type="protein sequence ID" value="KPQ29130.1"/>
    <property type="molecule type" value="Genomic_DNA"/>
</dbReference>
<gene>
    <name evidence="2" type="ORF">HLUCCX14_07590</name>
</gene>
<dbReference type="AlphaFoldDB" id="A0A0N8KKU7"/>
<proteinExistence type="predicted"/>
<keyword evidence="1" id="KW-0732">Signal</keyword>
<reference evidence="2 3" key="1">
    <citation type="submission" date="2015-09" db="EMBL/GenBank/DDBJ databases">
        <title>Identification and resolution of microdiversity through metagenomic sequencing of parallel consortia.</title>
        <authorList>
            <person name="Nelson W.C."/>
            <person name="Romine M.F."/>
            <person name="Lindemann S.R."/>
        </authorList>
    </citation>
    <scope>NUCLEOTIDE SEQUENCE [LARGE SCALE GENOMIC DNA]</scope>
    <source>
        <strain evidence="2">HL-55</strain>
    </source>
</reference>
<feature type="signal peptide" evidence="1">
    <location>
        <begin position="1"/>
        <end position="30"/>
    </location>
</feature>
<evidence type="ECO:0000256" key="1">
    <source>
        <dbReference type="SAM" id="SignalP"/>
    </source>
</evidence>
<evidence type="ECO:0000313" key="3">
    <source>
        <dbReference type="Proteomes" id="UP000050416"/>
    </source>
</evidence>
<protein>
    <submittedName>
        <fullName evidence="2">Uncharacterized protein</fullName>
    </submittedName>
</protein>
<comment type="caution">
    <text evidence="2">The sequence shown here is derived from an EMBL/GenBank/DDBJ whole genome shotgun (WGS) entry which is preliminary data.</text>
</comment>
<dbReference type="PATRIC" id="fig|1305731.5.peg.332"/>
<sequence length="365" mass="40499">MTVRFNVKPEGRRLCAALMFLTASPSAALANDIEIFGQLTIRAVDELEPIKTSIDDWGSQFTGGERQWIRARAELGFRVDQWELSVFNRALADLRMNEEAVAFYGKIARGESFESGQQIPVNVRAESFTAEGLRLGYRFATDTLVVRTGLSVFRSDYLYSGSLDGTFSTTEGDTFDLRAEVDYVYHRDILLRRPNVEPATGTGFSLDVHADWQAMPGLRIELGAEDLAARIRWRNAPFTRATANTERRSTGDAGFSGLKPTIEGVEGYRPHYTQRLSPKFDGALELGDGAFRPRIELVHQFDDTYAGIGGVLASTSAHQFGLMLYPKYNSVGFRLHSGQFSAELSADDVDERKIGAVSLSLSFGY</sequence>
<evidence type="ECO:0000313" key="2">
    <source>
        <dbReference type="EMBL" id="KPQ29130.1"/>
    </source>
</evidence>
<name>A0A0N8KKU7_9GAMM</name>
<dbReference type="Proteomes" id="UP000050416">
    <property type="component" value="Unassembled WGS sequence"/>
</dbReference>
<feature type="chain" id="PRO_5006028035" evidence="1">
    <location>
        <begin position="31"/>
        <end position="365"/>
    </location>
</feature>
<accession>A0A0N8KKU7</accession>
<organism evidence="2 3">
    <name type="scientific">Marinobacter excellens HL-55</name>
    <dbReference type="NCBI Taxonomy" id="1305731"/>
    <lineage>
        <taxon>Bacteria</taxon>
        <taxon>Pseudomonadati</taxon>
        <taxon>Pseudomonadota</taxon>
        <taxon>Gammaproteobacteria</taxon>
        <taxon>Pseudomonadales</taxon>
        <taxon>Marinobacteraceae</taxon>
        <taxon>Marinobacter</taxon>
    </lineage>
</organism>